<dbReference type="InterPro" id="IPR000571">
    <property type="entry name" value="Znf_CCCH"/>
</dbReference>
<organism evidence="3 4">
    <name type="scientific">Polarella glacialis</name>
    <name type="common">Dinoflagellate</name>
    <dbReference type="NCBI Taxonomy" id="89957"/>
    <lineage>
        <taxon>Eukaryota</taxon>
        <taxon>Sar</taxon>
        <taxon>Alveolata</taxon>
        <taxon>Dinophyceae</taxon>
        <taxon>Suessiales</taxon>
        <taxon>Suessiaceae</taxon>
        <taxon>Polarella</taxon>
    </lineage>
</organism>
<comment type="caution">
    <text evidence="3">The sequence shown here is derived from an EMBL/GenBank/DDBJ whole genome shotgun (WGS) entry which is preliminary data.</text>
</comment>
<accession>A0A813JLW2</accession>
<dbReference type="GO" id="GO:0008270">
    <property type="term" value="F:zinc ion binding"/>
    <property type="evidence" value="ECO:0007669"/>
    <property type="project" value="UniProtKB-KW"/>
</dbReference>
<keyword evidence="1" id="KW-0862">Zinc</keyword>
<dbReference type="Proteomes" id="UP000626109">
    <property type="component" value="Unassembled WGS sequence"/>
</dbReference>
<dbReference type="AlphaFoldDB" id="A0A813JLW2"/>
<reference evidence="3" key="1">
    <citation type="submission" date="2021-02" db="EMBL/GenBank/DDBJ databases">
        <authorList>
            <person name="Dougan E. K."/>
            <person name="Rhodes N."/>
            <person name="Thang M."/>
            <person name="Chan C."/>
        </authorList>
    </citation>
    <scope>NUCLEOTIDE SEQUENCE</scope>
</reference>
<evidence type="ECO:0000313" key="4">
    <source>
        <dbReference type="Proteomes" id="UP000626109"/>
    </source>
</evidence>
<name>A0A813JLW2_POLGL</name>
<keyword evidence="1" id="KW-0863">Zinc-finger</keyword>
<dbReference type="PROSITE" id="PS50103">
    <property type="entry name" value="ZF_C3H1"/>
    <property type="match status" value="1"/>
</dbReference>
<evidence type="ECO:0000313" key="3">
    <source>
        <dbReference type="EMBL" id="CAE8680591.1"/>
    </source>
</evidence>
<keyword evidence="1" id="KW-0479">Metal-binding</keyword>
<feature type="domain" description="C3H1-type" evidence="2">
    <location>
        <begin position="28"/>
        <end position="56"/>
    </location>
</feature>
<evidence type="ECO:0000256" key="1">
    <source>
        <dbReference type="PROSITE-ProRule" id="PRU00723"/>
    </source>
</evidence>
<evidence type="ECO:0000259" key="2">
    <source>
        <dbReference type="PROSITE" id="PS50103"/>
    </source>
</evidence>
<feature type="zinc finger region" description="C3H1-type" evidence="1">
    <location>
        <begin position="28"/>
        <end position="56"/>
    </location>
</feature>
<gene>
    <name evidence="3" type="ORF">PGLA2088_LOCUS21993</name>
</gene>
<sequence length="186" mass="18631">MQFEPAAPMPEMLMVSEMQQQVPGGSNEDRWESCWEWVQYGYCPRLDTCRWEHPAHMQMHPDYGAGPIHFFSGEGFEAHQGMGGMMQMGAVPMAMDPANGFGPEVAGQYGAYGGGFKGCGGCYGGCGGYVGACGGCGGGCEGGCGGCGGSSGYGGCGGCGGGLVGCNGSGGGGFGTSDDSPFADGG</sequence>
<protein>
    <recommendedName>
        <fullName evidence="2">C3H1-type domain-containing protein</fullName>
    </recommendedName>
</protein>
<proteinExistence type="predicted"/>
<dbReference type="EMBL" id="CAJNNW010025872">
    <property type="protein sequence ID" value="CAE8680591.1"/>
    <property type="molecule type" value="Genomic_DNA"/>
</dbReference>